<sequence length="116" mass="13027">MALDQGTVAVALINGQMTVVRGSRSHSRRDRVLDVDIFSHFGNGLFVSDSSSRARIFSKDIHAIFPSSDPFRLHDRGMLELPSKAYSEFKELSDLQQSRMDALWASATGKLRARMR</sequence>
<dbReference type="Proteomes" id="UP000076798">
    <property type="component" value="Unassembled WGS sequence"/>
</dbReference>
<evidence type="ECO:0000313" key="2">
    <source>
        <dbReference type="Proteomes" id="UP000076798"/>
    </source>
</evidence>
<dbReference type="OrthoDB" id="3212455at2759"/>
<dbReference type="EMBL" id="KV428073">
    <property type="protein sequence ID" value="KZT37937.1"/>
    <property type="molecule type" value="Genomic_DNA"/>
</dbReference>
<organism evidence="1 2">
    <name type="scientific">Sistotremastrum suecicum HHB10207 ss-3</name>
    <dbReference type="NCBI Taxonomy" id="1314776"/>
    <lineage>
        <taxon>Eukaryota</taxon>
        <taxon>Fungi</taxon>
        <taxon>Dikarya</taxon>
        <taxon>Basidiomycota</taxon>
        <taxon>Agaricomycotina</taxon>
        <taxon>Agaricomycetes</taxon>
        <taxon>Sistotremastrales</taxon>
        <taxon>Sistotremastraceae</taxon>
        <taxon>Sistotremastrum</taxon>
    </lineage>
</organism>
<reference evidence="1 2" key="1">
    <citation type="journal article" date="2016" name="Mol. Biol. Evol.">
        <title>Comparative Genomics of Early-Diverging Mushroom-Forming Fungi Provides Insights into the Origins of Lignocellulose Decay Capabilities.</title>
        <authorList>
            <person name="Nagy L.G."/>
            <person name="Riley R."/>
            <person name="Tritt A."/>
            <person name="Adam C."/>
            <person name="Daum C."/>
            <person name="Floudas D."/>
            <person name="Sun H."/>
            <person name="Yadav J.S."/>
            <person name="Pangilinan J."/>
            <person name="Larsson K.H."/>
            <person name="Matsuura K."/>
            <person name="Barry K."/>
            <person name="Labutti K."/>
            <person name="Kuo R."/>
            <person name="Ohm R.A."/>
            <person name="Bhattacharya S.S."/>
            <person name="Shirouzu T."/>
            <person name="Yoshinaga Y."/>
            <person name="Martin F.M."/>
            <person name="Grigoriev I.V."/>
            <person name="Hibbett D.S."/>
        </authorList>
    </citation>
    <scope>NUCLEOTIDE SEQUENCE [LARGE SCALE GENOMIC DNA]</scope>
    <source>
        <strain evidence="1 2">HHB10207 ss-3</strain>
    </source>
</reference>
<gene>
    <name evidence="1" type="ORF">SISSUDRAFT_1022171</name>
</gene>
<dbReference type="AlphaFoldDB" id="A0A166CXS5"/>
<keyword evidence="2" id="KW-1185">Reference proteome</keyword>
<name>A0A166CXS5_9AGAM</name>
<accession>A0A166CXS5</accession>
<protein>
    <submittedName>
        <fullName evidence="1">Uncharacterized protein</fullName>
    </submittedName>
</protein>
<evidence type="ECO:0000313" key="1">
    <source>
        <dbReference type="EMBL" id="KZT37937.1"/>
    </source>
</evidence>
<proteinExistence type="predicted"/>